<dbReference type="AlphaFoldDB" id="A0A841I6L3"/>
<keyword evidence="4" id="KW-1185">Reference proteome</keyword>
<dbReference type="RefSeq" id="WP_183988786.1">
    <property type="nucleotide sequence ID" value="NZ_JACHHG010000020.1"/>
</dbReference>
<keyword evidence="2" id="KW-0472">Membrane</keyword>
<name>A0A841I6L3_9DEIO</name>
<sequence>MAKPLAQEVETSIAELNGASGSRSPYPLLLLGLGLLAAALLLRRRARPVPGERTFLLGEAAAAHPVAVFPTQPPADPVESVQLLEGAEAEQARAHAHPPLHAPEAERGALPTPEALEAARSRGEPLSGPVEQALEAAEDELKGHPDRRRM</sequence>
<gene>
    <name evidence="3" type="ORF">HNR42_003515</name>
</gene>
<accession>A0A841I6L3</accession>
<reference evidence="3 4" key="1">
    <citation type="submission" date="2020-08" db="EMBL/GenBank/DDBJ databases">
        <title>Genomic Encyclopedia of Type Strains, Phase IV (KMG-IV): sequencing the most valuable type-strain genomes for metagenomic binning, comparative biology and taxonomic classification.</title>
        <authorList>
            <person name="Goeker M."/>
        </authorList>
    </citation>
    <scope>NUCLEOTIDE SEQUENCE [LARGE SCALE GENOMIC DNA]</scope>
    <source>
        <strain evidence="3 4">DSM 21458</strain>
    </source>
</reference>
<evidence type="ECO:0000313" key="3">
    <source>
        <dbReference type="EMBL" id="MBB6100050.1"/>
    </source>
</evidence>
<organism evidence="3 4">
    <name type="scientific">Deinobacterium chartae</name>
    <dbReference type="NCBI Taxonomy" id="521158"/>
    <lineage>
        <taxon>Bacteria</taxon>
        <taxon>Thermotogati</taxon>
        <taxon>Deinococcota</taxon>
        <taxon>Deinococci</taxon>
        <taxon>Deinococcales</taxon>
        <taxon>Deinococcaceae</taxon>
        <taxon>Deinobacterium</taxon>
    </lineage>
</organism>
<feature type="transmembrane region" description="Helical" evidence="2">
    <location>
        <begin position="26"/>
        <end position="43"/>
    </location>
</feature>
<evidence type="ECO:0000256" key="2">
    <source>
        <dbReference type="SAM" id="Phobius"/>
    </source>
</evidence>
<protein>
    <submittedName>
        <fullName evidence="3">Uncharacterized protein</fullName>
    </submittedName>
</protein>
<comment type="caution">
    <text evidence="3">The sequence shown here is derived from an EMBL/GenBank/DDBJ whole genome shotgun (WGS) entry which is preliminary data.</text>
</comment>
<dbReference type="EMBL" id="JACHHG010000020">
    <property type="protein sequence ID" value="MBB6100050.1"/>
    <property type="molecule type" value="Genomic_DNA"/>
</dbReference>
<dbReference type="Proteomes" id="UP000569951">
    <property type="component" value="Unassembled WGS sequence"/>
</dbReference>
<evidence type="ECO:0000313" key="4">
    <source>
        <dbReference type="Proteomes" id="UP000569951"/>
    </source>
</evidence>
<keyword evidence="2" id="KW-1133">Transmembrane helix</keyword>
<proteinExistence type="predicted"/>
<keyword evidence="2" id="KW-0812">Transmembrane</keyword>
<feature type="region of interest" description="Disordered" evidence="1">
    <location>
        <begin position="87"/>
        <end position="150"/>
    </location>
</feature>
<evidence type="ECO:0000256" key="1">
    <source>
        <dbReference type="SAM" id="MobiDB-lite"/>
    </source>
</evidence>